<comment type="caution">
    <text evidence="1">The sequence shown here is derived from an EMBL/GenBank/DDBJ whole genome shotgun (WGS) entry which is preliminary data.</text>
</comment>
<dbReference type="PANTHER" id="PTHR21529:SF4">
    <property type="entry name" value="TPR AND ANKYRIN REPEAT-CONTAINING PROTEIN 1"/>
    <property type="match status" value="1"/>
</dbReference>
<name>A0A2P5ASQ4_PARAD</name>
<sequence length="216" mass="23923">MATICFERAYDTYWERMSKAAGLKAMADRMRLPSPEEANSVLREAAEIFEAIGKADSATRCFSDLGEYERAGVTVAFIWKSLANLSFKELGNASLWQGATDVYARGRRITEAANIAKLKGDTLLLVDLLEKAGKFKEAANLILFYVLANSLCSPGNKGWPLNQFKQKGELLPKAKSFAEKYTNSFYEIVCSEADIIANEDCEVVKAMNQMIASTET</sequence>
<keyword evidence="2" id="KW-1185">Reference proteome</keyword>
<protein>
    <recommendedName>
        <fullName evidence="3">NSF attachment protein</fullName>
    </recommendedName>
</protein>
<dbReference type="AlphaFoldDB" id="A0A2P5ASQ4"/>
<evidence type="ECO:0000313" key="1">
    <source>
        <dbReference type="EMBL" id="PON39570.1"/>
    </source>
</evidence>
<reference evidence="2" key="1">
    <citation type="submission" date="2016-06" db="EMBL/GenBank/DDBJ databases">
        <title>Parallel loss of symbiosis genes in relatives of nitrogen-fixing non-legume Parasponia.</title>
        <authorList>
            <person name="Van Velzen R."/>
            <person name="Holmer R."/>
            <person name="Bu F."/>
            <person name="Rutten L."/>
            <person name="Van Zeijl A."/>
            <person name="Liu W."/>
            <person name="Santuari L."/>
            <person name="Cao Q."/>
            <person name="Sharma T."/>
            <person name="Shen D."/>
            <person name="Roswanjaya Y."/>
            <person name="Wardhani T."/>
            <person name="Kalhor M.S."/>
            <person name="Jansen J."/>
            <person name="Van den Hoogen J."/>
            <person name="Gungor B."/>
            <person name="Hartog M."/>
            <person name="Hontelez J."/>
            <person name="Verver J."/>
            <person name="Yang W.-C."/>
            <person name="Schijlen E."/>
            <person name="Repin R."/>
            <person name="Schilthuizen M."/>
            <person name="Schranz E."/>
            <person name="Heidstra R."/>
            <person name="Miyata K."/>
            <person name="Fedorova E."/>
            <person name="Kohlen W."/>
            <person name="Bisseling T."/>
            <person name="Smit S."/>
            <person name="Geurts R."/>
        </authorList>
    </citation>
    <scope>NUCLEOTIDE SEQUENCE [LARGE SCALE GENOMIC DNA]</scope>
    <source>
        <strain evidence="2">cv. WU1-14</strain>
    </source>
</reference>
<dbReference type="EMBL" id="JXTB01000462">
    <property type="protein sequence ID" value="PON39570.1"/>
    <property type="molecule type" value="Genomic_DNA"/>
</dbReference>
<dbReference type="OrthoDB" id="3156807at2759"/>
<dbReference type="Proteomes" id="UP000237105">
    <property type="component" value="Unassembled WGS sequence"/>
</dbReference>
<dbReference type="STRING" id="3476.A0A2P5ASQ4"/>
<dbReference type="InterPro" id="IPR039904">
    <property type="entry name" value="TRANK1"/>
</dbReference>
<evidence type="ECO:0008006" key="3">
    <source>
        <dbReference type="Google" id="ProtNLM"/>
    </source>
</evidence>
<organism evidence="1 2">
    <name type="scientific">Parasponia andersonii</name>
    <name type="common">Sponia andersonii</name>
    <dbReference type="NCBI Taxonomy" id="3476"/>
    <lineage>
        <taxon>Eukaryota</taxon>
        <taxon>Viridiplantae</taxon>
        <taxon>Streptophyta</taxon>
        <taxon>Embryophyta</taxon>
        <taxon>Tracheophyta</taxon>
        <taxon>Spermatophyta</taxon>
        <taxon>Magnoliopsida</taxon>
        <taxon>eudicotyledons</taxon>
        <taxon>Gunneridae</taxon>
        <taxon>Pentapetalae</taxon>
        <taxon>rosids</taxon>
        <taxon>fabids</taxon>
        <taxon>Rosales</taxon>
        <taxon>Cannabaceae</taxon>
        <taxon>Parasponia</taxon>
    </lineage>
</organism>
<accession>A0A2P5ASQ4</accession>
<gene>
    <name evidence="1" type="ORF">PanWU01x14_304050</name>
</gene>
<evidence type="ECO:0000313" key="2">
    <source>
        <dbReference type="Proteomes" id="UP000237105"/>
    </source>
</evidence>
<dbReference type="PANTHER" id="PTHR21529">
    <property type="entry name" value="MAMMARY TURMOR VIRUS RECEPTOR HOMOLOG 1, 2 MTVR1, 2"/>
    <property type="match status" value="1"/>
</dbReference>
<proteinExistence type="predicted"/>